<evidence type="ECO:0000259" key="1">
    <source>
        <dbReference type="Pfam" id="PF04965"/>
    </source>
</evidence>
<dbReference type="PANTHER" id="PTHR38595">
    <property type="entry name" value="CYTOPLASMIC PROTEIN-RELATED"/>
    <property type="match status" value="1"/>
</dbReference>
<dbReference type="SUPFAM" id="SSF160719">
    <property type="entry name" value="gpW/gp25-like"/>
    <property type="match status" value="1"/>
</dbReference>
<dbReference type="Pfam" id="PF04965">
    <property type="entry name" value="GPW_gp25"/>
    <property type="match status" value="1"/>
</dbReference>
<dbReference type="Gene3D" id="3.10.450.40">
    <property type="match status" value="1"/>
</dbReference>
<accession>A0ABX5KU17</accession>
<protein>
    <submittedName>
        <fullName evidence="2">Type VI secretion system protein ImpF</fullName>
    </submittedName>
</protein>
<dbReference type="InterPro" id="IPR007048">
    <property type="entry name" value="IraD/Gp25-like"/>
</dbReference>
<dbReference type="InterPro" id="IPR053176">
    <property type="entry name" value="T6SS_TssE1-like"/>
</dbReference>
<dbReference type="PANTHER" id="PTHR38595:SF1">
    <property type="entry name" value="TYPE VI SECRETION SYSTEM COMPONENT TSSE1"/>
    <property type="match status" value="1"/>
</dbReference>
<feature type="domain" description="IraD/Gp25-like" evidence="1">
    <location>
        <begin position="29"/>
        <end position="124"/>
    </location>
</feature>
<dbReference type="Proteomes" id="UP000245712">
    <property type="component" value="Unassembled WGS sequence"/>
</dbReference>
<gene>
    <name evidence="2" type="ORF">C7402_104415</name>
</gene>
<dbReference type="RefSeq" id="WP_116610722.1">
    <property type="nucleotide sequence ID" value="NZ_QEOB01000004.1"/>
</dbReference>
<dbReference type="InterPro" id="IPR017737">
    <property type="entry name" value="TssE1-like"/>
</dbReference>
<evidence type="ECO:0000313" key="2">
    <source>
        <dbReference type="EMBL" id="PVX85171.1"/>
    </source>
</evidence>
<name>A0ABX5KU17_9BURK</name>
<proteinExistence type="predicted"/>
<sequence length="154" mass="16483">MSAIDNGTPMPLFDRLGAQGEAYLPDEDALRASIARDLARLLNTRARQPYEAWLAGDGSAIDYGLPDFSARTLRSGADREAIAAAVARAIAWFEPRLVDVAVGFNETDRHANDAVLAIRATMRAGERISHVAFELAGGALSIADPSPDPRNDHG</sequence>
<evidence type="ECO:0000313" key="3">
    <source>
        <dbReference type="Proteomes" id="UP000245712"/>
    </source>
</evidence>
<reference evidence="2 3" key="1">
    <citation type="submission" date="2018-05" db="EMBL/GenBank/DDBJ databases">
        <title>Genomic Encyclopedia of Type Strains, Phase IV (KMG-V): Genome sequencing to study the core and pangenomes of soil and plant-associated prokaryotes.</title>
        <authorList>
            <person name="Whitman W."/>
        </authorList>
    </citation>
    <scope>NUCLEOTIDE SEQUENCE [LARGE SCALE GENOMIC DNA]</scope>
    <source>
        <strain evidence="2 3">SCZa-39</strain>
    </source>
</reference>
<dbReference type="NCBIfam" id="TIGR03357">
    <property type="entry name" value="VI_zyme"/>
    <property type="match status" value="1"/>
</dbReference>
<dbReference type="EMBL" id="QEOB01000004">
    <property type="protein sequence ID" value="PVX85171.1"/>
    <property type="molecule type" value="Genomic_DNA"/>
</dbReference>
<comment type="caution">
    <text evidence="2">The sequence shown here is derived from an EMBL/GenBank/DDBJ whole genome shotgun (WGS) entry which is preliminary data.</text>
</comment>
<organism evidence="2 3">
    <name type="scientific">Paraburkholderia unamae</name>
    <dbReference type="NCBI Taxonomy" id="219649"/>
    <lineage>
        <taxon>Bacteria</taxon>
        <taxon>Pseudomonadati</taxon>
        <taxon>Pseudomonadota</taxon>
        <taxon>Betaproteobacteria</taxon>
        <taxon>Burkholderiales</taxon>
        <taxon>Burkholderiaceae</taxon>
        <taxon>Paraburkholderia</taxon>
    </lineage>
</organism>
<keyword evidence="3" id="KW-1185">Reference proteome</keyword>